<dbReference type="Proteomes" id="UP001295794">
    <property type="component" value="Unassembled WGS sequence"/>
</dbReference>
<keyword evidence="2" id="KW-1185">Reference proteome</keyword>
<organism evidence="1 2">
    <name type="scientific">Mycena citricolor</name>
    <dbReference type="NCBI Taxonomy" id="2018698"/>
    <lineage>
        <taxon>Eukaryota</taxon>
        <taxon>Fungi</taxon>
        <taxon>Dikarya</taxon>
        <taxon>Basidiomycota</taxon>
        <taxon>Agaricomycotina</taxon>
        <taxon>Agaricomycetes</taxon>
        <taxon>Agaricomycetidae</taxon>
        <taxon>Agaricales</taxon>
        <taxon>Marasmiineae</taxon>
        <taxon>Mycenaceae</taxon>
        <taxon>Mycena</taxon>
    </lineage>
</organism>
<evidence type="ECO:0000313" key="1">
    <source>
        <dbReference type="EMBL" id="CAK5283737.1"/>
    </source>
</evidence>
<protein>
    <submittedName>
        <fullName evidence="1">Uncharacterized protein</fullName>
    </submittedName>
</protein>
<reference evidence="1" key="1">
    <citation type="submission" date="2023-11" db="EMBL/GenBank/DDBJ databases">
        <authorList>
            <person name="De Vega J J."/>
            <person name="De Vega J J."/>
        </authorList>
    </citation>
    <scope>NUCLEOTIDE SEQUENCE</scope>
</reference>
<sequence>MVCLVFRRIESVASAAVVDYSEKKDNQQPLLSACHFPAGSAYFRLDRPIHQSEQSVGSDSKHYAPSNIAEILSWIYARACEPRLTNHTNRATIARFHEWPT</sequence>
<dbReference type="AlphaFoldDB" id="A0AAD2K7X9"/>
<accession>A0AAD2K7X9</accession>
<name>A0AAD2K7X9_9AGAR</name>
<evidence type="ECO:0000313" key="2">
    <source>
        <dbReference type="Proteomes" id="UP001295794"/>
    </source>
</evidence>
<gene>
    <name evidence="1" type="ORF">MYCIT1_LOCUS36515</name>
</gene>
<dbReference type="EMBL" id="CAVNYO010000473">
    <property type="protein sequence ID" value="CAK5283737.1"/>
    <property type="molecule type" value="Genomic_DNA"/>
</dbReference>
<proteinExistence type="predicted"/>
<comment type="caution">
    <text evidence="1">The sequence shown here is derived from an EMBL/GenBank/DDBJ whole genome shotgun (WGS) entry which is preliminary data.</text>
</comment>